<keyword evidence="14" id="KW-1185">Reference proteome</keyword>
<dbReference type="GO" id="GO:0009450">
    <property type="term" value="P:gamma-aminobutyric acid catabolic process"/>
    <property type="evidence" value="ECO:0007669"/>
    <property type="project" value="TreeGrafter"/>
</dbReference>
<dbReference type="RefSeq" id="XP_041557206.1">
    <property type="nucleotide sequence ID" value="XM_041704641.1"/>
</dbReference>
<comment type="catalytic activity">
    <reaction evidence="7">
        <text>succinate semialdehyde + NADP(+) + H2O = succinate + NADPH + 2 H(+)</text>
        <dbReference type="Rhea" id="RHEA:13213"/>
        <dbReference type="ChEBI" id="CHEBI:15377"/>
        <dbReference type="ChEBI" id="CHEBI:15378"/>
        <dbReference type="ChEBI" id="CHEBI:30031"/>
        <dbReference type="ChEBI" id="CHEBI:57706"/>
        <dbReference type="ChEBI" id="CHEBI:57783"/>
        <dbReference type="ChEBI" id="CHEBI:58349"/>
        <dbReference type="EC" id="1.2.1.16"/>
    </reaction>
</comment>
<dbReference type="InterPro" id="IPR015590">
    <property type="entry name" value="Aldehyde_DH_dom"/>
</dbReference>
<dbReference type="InterPro" id="IPR016163">
    <property type="entry name" value="Ald_DH_C"/>
</dbReference>
<dbReference type="GO" id="GO:0004777">
    <property type="term" value="F:succinate-semialdehyde dehydrogenase (NAD+) activity"/>
    <property type="evidence" value="ECO:0007669"/>
    <property type="project" value="UniProtKB-EC"/>
</dbReference>
<sequence>MDAPTGCNVSTELHNLLSDPSLLICDAFIDGEWEEKDRTFPVYEPSTGQQLSSVASVDEADFRRAIDSAVDAQATYYDTTTAAQRGSLLRAWFDRIQGNAEDLAKILCYENGKTYAEAMAEIEYAASFIRWFGEEASRTYGDTIPSTAPHAVVMTIKQPIGVCGIITPWNFPAAMITRKVGPALAAGCSVVIKPPSETPHTCLALAKLAIESGLPAKCMQVCPTKDRTASLQLALSPKVAKLSFTGSTRVGKMLAELASKTVKKVSLELGGNAPFIVFDDADVDLAVEGAMACKFRCTGQTCVCANRIIVQDGIAKAFTAALVARVNQLQMGRGMGKGVTQGPLINATAVEKIQDHVNDAVSKGGHVETGGKRPETPGFFFAPTVISGVTAEMKVSSEETFGPLAPIFTFRSEDEAIAMANDTEFGLSGYFFCRNISRTMRVAHRLQCGMIGVNTGKISACETPFGGIKQSGYGREGSKYGMDEYQIIKAITIGNTDA</sequence>
<dbReference type="AlphaFoldDB" id="A0A7R7XNW5"/>
<dbReference type="FunFam" id="3.40.309.10:FF:000004">
    <property type="entry name" value="Succinate-semialdehyde dehydrogenase I"/>
    <property type="match status" value="1"/>
</dbReference>
<dbReference type="PROSITE" id="PS00070">
    <property type="entry name" value="ALDEHYDE_DEHYDR_CYS"/>
    <property type="match status" value="1"/>
</dbReference>
<dbReference type="InterPro" id="IPR016161">
    <property type="entry name" value="Ald_DH/histidinol_DH"/>
</dbReference>
<feature type="active site" evidence="10">
    <location>
        <position position="268"/>
    </location>
</feature>
<evidence type="ECO:0000256" key="9">
    <source>
        <dbReference type="ARBA" id="ARBA00067047"/>
    </source>
</evidence>
<accession>A0A7R7XNW5</accession>
<reference evidence="13" key="1">
    <citation type="submission" date="2021-01" db="EMBL/GenBank/DDBJ databases">
        <authorList>
            <consortium name="Aspergillus puulaauensis MK2 genome sequencing consortium"/>
            <person name="Kazuki M."/>
            <person name="Futagami T."/>
        </authorList>
    </citation>
    <scope>NUCLEOTIDE SEQUENCE</scope>
    <source>
        <strain evidence="13">MK2</strain>
    </source>
</reference>
<dbReference type="SUPFAM" id="SSF53720">
    <property type="entry name" value="ALDH-like"/>
    <property type="match status" value="1"/>
</dbReference>
<evidence type="ECO:0000256" key="2">
    <source>
        <dbReference type="ARBA" id="ARBA00009986"/>
    </source>
</evidence>
<dbReference type="Gene3D" id="3.40.309.10">
    <property type="entry name" value="Aldehyde Dehydrogenase, Chain A, domain 2"/>
    <property type="match status" value="1"/>
</dbReference>
<dbReference type="CDD" id="cd07103">
    <property type="entry name" value="ALDH_F5_SSADH_GabD"/>
    <property type="match status" value="1"/>
</dbReference>
<evidence type="ECO:0000256" key="10">
    <source>
        <dbReference type="PROSITE-ProRule" id="PRU10007"/>
    </source>
</evidence>
<gene>
    <name evidence="13" type="ORF">APUU_41456S</name>
</gene>
<dbReference type="Proteomes" id="UP000654913">
    <property type="component" value="Chromosome 4"/>
</dbReference>
<evidence type="ECO:0000256" key="8">
    <source>
        <dbReference type="ARBA" id="ARBA00052698"/>
    </source>
</evidence>
<comment type="pathway">
    <text evidence="1">Amino-acid degradation; 4-aminobutanoate degradation.</text>
</comment>
<comment type="catalytic activity">
    <reaction evidence="8">
        <text>succinate semialdehyde + NAD(+) + H2O = succinate + NADH + 2 H(+)</text>
        <dbReference type="Rhea" id="RHEA:13217"/>
        <dbReference type="ChEBI" id="CHEBI:15377"/>
        <dbReference type="ChEBI" id="CHEBI:15378"/>
        <dbReference type="ChEBI" id="CHEBI:30031"/>
        <dbReference type="ChEBI" id="CHEBI:57540"/>
        <dbReference type="ChEBI" id="CHEBI:57706"/>
        <dbReference type="ChEBI" id="CHEBI:57945"/>
        <dbReference type="EC" id="1.2.1.16"/>
    </reaction>
</comment>
<evidence type="ECO:0000256" key="4">
    <source>
        <dbReference type="ARBA" id="ARBA00019842"/>
    </source>
</evidence>
<dbReference type="PANTHER" id="PTHR43353:SF5">
    <property type="entry name" value="SUCCINATE-SEMIALDEHYDE DEHYDROGENASE, MITOCHONDRIAL"/>
    <property type="match status" value="1"/>
</dbReference>
<evidence type="ECO:0000256" key="11">
    <source>
        <dbReference type="RuleBase" id="RU003345"/>
    </source>
</evidence>
<evidence type="ECO:0000313" key="14">
    <source>
        <dbReference type="Proteomes" id="UP000654913"/>
    </source>
</evidence>
<dbReference type="EC" id="1.2.1.24" evidence="3"/>
<proteinExistence type="inferred from homology"/>
<reference evidence="13" key="2">
    <citation type="submission" date="2021-02" db="EMBL/GenBank/DDBJ databases">
        <title>Aspergillus puulaauensis MK2 genome sequence.</title>
        <authorList>
            <person name="Futagami T."/>
            <person name="Mori K."/>
            <person name="Kadooka C."/>
            <person name="Tanaka T."/>
        </authorList>
    </citation>
    <scope>NUCLEOTIDE SEQUENCE</scope>
    <source>
        <strain evidence="13">MK2</strain>
    </source>
</reference>
<name>A0A7R7XNW5_9EURO</name>
<evidence type="ECO:0000256" key="5">
    <source>
        <dbReference type="ARBA" id="ARBA00023002"/>
    </source>
</evidence>
<dbReference type="OrthoDB" id="310895at2759"/>
<evidence type="ECO:0000256" key="6">
    <source>
        <dbReference type="ARBA" id="ARBA00030806"/>
    </source>
</evidence>
<dbReference type="EC" id="1.2.1.16" evidence="9"/>
<evidence type="ECO:0000313" key="13">
    <source>
        <dbReference type="EMBL" id="BCS25012.1"/>
    </source>
</evidence>
<protein>
    <recommendedName>
        <fullName evidence="4">Succinate-semialdehyde dehydrogenase, mitochondrial</fullName>
        <ecNumber evidence="9">1.2.1.16</ecNumber>
        <ecNumber evidence="3">1.2.1.24</ecNumber>
    </recommendedName>
    <alternativeName>
        <fullName evidence="6">NAD(+)-dependent succinic semialdehyde dehydrogenase</fullName>
    </alternativeName>
</protein>
<dbReference type="InterPro" id="IPR029510">
    <property type="entry name" value="Ald_DH_CS_GLU"/>
</dbReference>
<dbReference type="EMBL" id="AP024446">
    <property type="protein sequence ID" value="BCS25012.1"/>
    <property type="molecule type" value="Genomic_DNA"/>
</dbReference>
<evidence type="ECO:0000259" key="12">
    <source>
        <dbReference type="Pfam" id="PF00171"/>
    </source>
</evidence>
<dbReference type="InterPro" id="IPR016160">
    <property type="entry name" value="Ald_DH_CS_CYS"/>
</dbReference>
<dbReference type="Pfam" id="PF00171">
    <property type="entry name" value="Aldedh"/>
    <property type="match status" value="1"/>
</dbReference>
<feature type="domain" description="Aldehyde dehydrogenase" evidence="12">
    <location>
        <begin position="35"/>
        <end position="491"/>
    </location>
</feature>
<dbReference type="GeneID" id="64975017"/>
<dbReference type="FunFam" id="3.40.605.10:FF:000005">
    <property type="entry name" value="Succinate-semialdehyde dehydrogenase I"/>
    <property type="match status" value="1"/>
</dbReference>
<evidence type="ECO:0000256" key="3">
    <source>
        <dbReference type="ARBA" id="ARBA00013051"/>
    </source>
</evidence>
<dbReference type="Gene3D" id="3.40.605.10">
    <property type="entry name" value="Aldehyde Dehydrogenase, Chain A, domain 1"/>
    <property type="match status" value="1"/>
</dbReference>
<dbReference type="InterPro" id="IPR016162">
    <property type="entry name" value="Ald_DH_N"/>
</dbReference>
<dbReference type="PROSITE" id="PS00687">
    <property type="entry name" value="ALDEHYDE_DEHYDR_GLU"/>
    <property type="match status" value="1"/>
</dbReference>
<dbReference type="KEGG" id="apuu:APUU_41456S"/>
<comment type="similarity">
    <text evidence="2 11">Belongs to the aldehyde dehydrogenase family.</text>
</comment>
<keyword evidence="5 11" id="KW-0560">Oxidoreductase</keyword>
<evidence type="ECO:0000256" key="1">
    <source>
        <dbReference type="ARBA" id="ARBA00005176"/>
    </source>
</evidence>
<organism evidence="13 14">
    <name type="scientific">Aspergillus puulaauensis</name>
    <dbReference type="NCBI Taxonomy" id="1220207"/>
    <lineage>
        <taxon>Eukaryota</taxon>
        <taxon>Fungi</taxon>
        <taxon>Dikarya</taxon>
        <taxon>Ascomycota</taxon>
        <taxon>Pezizomycotina</taxon>
        <taxon>Eurotiomycetes</taxon>
        <taxon>Eurotiomycetidae</taxon>
        <taxon>Eurotiales</taxon>
        <taxon>Aspergillaceae</taxon>
        <taxon>Aspergillus</taxon>
    </lineage>
</organism>
<dbReference type="PANTHER" id="PTHR43353">
    <property type="entry name" value="SUCCINATE-SEMIALDEHYDE DEHYDROGENASE, MITOCHONDRIAL"/>
    <property type="match status" value="1"/>
</dbReference>
<evidence type="ECO:0000256" key="7">
    <source>
        <dbReference type="ARBA" id="ARBA00050387"/>
    </source>
</evidence>
<dbReference type="InterPro" id="IPR050740">
    <property type="entry name" value="Aldehyde_DH_Superfamily"/>
</dbReference>